<dbReference type="EMBL" id="CP025958">
    <property type="protein sequence ID" value="AWM40894.1"/>
    <property type="molecule type" value="Genomic_DNA"/>
</dbReference>
<keyword evidence="3" id="KW-1185">Reference proteome</keyword>
<proteinExistence type="predicted"/>
<evidence type="ECO:0000313" key="2">
    <source>
        <dbReference type="EMBL" id="AWM40894.1"/>
    </source>
</evidence>
<dbReference type="KEGG" id="gog:C1280_30495"/>
<keyword evidence="1" id="KW-0812">Transmembrane</keyword>
<evidence type="ECO:0000256" key="1">
    <source>
        <dbReference type="SAM" id="Phobius"/>
    </source>
</evidence>
<accession>A0A2Z3HGG1</accession>
<reference evidence="2 3" key="1">
    <citation type="submission" date="2018-01" db="EMBL/GenBank/DDBJ databases">
        <title>G. obscuriglobus.</title>
        <authorList>
            <person name="Franke J."/>
            <person name="Blomberg W."/>
            <person name="Selmecki A."/>
        </authorList>
    </citation>
    <scope>NUCLEOTIDE SEQUENCE [LARGE SCALE GENOMIC DNA]</scope>
    <source>
        <strain evidence="2 3">DSM 5831</strain>
    </source>
</reference>
<evidence type="ECO:0000313" key="3">
    <source>
        <dbReference type="Proteomes" id="UP000245802"/>
    </source>
</evidence>
<dbReference type="RefSeq" id="WP_010038767.1">
    <property type="nucleotide sequence ID" value="NZ_CP025958.1"/>
</dbReference>
<dbReference type="Proteomes" id="UP000245802">
    <property type="component" value="Chromosome"/>
</dbReference>
<keyword evidence="1" id="KW-0472">Membrane</keyword>
<dbReference type="AlphaFoldDB" id="A0A2Z3HGG1"/>
<name>A0A2Z3HGG1_9BACT</name>
<sequence>MGQPDSSRDRISVVRVALGLTGLIGIACTVLGVLLAAADKRENLDPAWRFLALAVVTLWGTAVGWRFLVSAGSRPGASA</sequence>
<feature type="transmembrane region" description="Helical" evidence="1">
    <location>
        <begin position="12"/>
        <end position="38"/>
    </location>
</feature>
<keyword evidence="1" id="KW-1133">Transmembrane helix</keyword>
<organism evidence="2 3">
    <name type="scientific">Gemmata obscuriglobus</name>
    <dbReference type="NCBI Taxonomy" id="114"/>
    <lineage>
        <taxon>Bacteria</taxon>
        <taxon>Pseudomonadati</taxon>
        <taxon>Planctomycetota</taxon>
        <taxon>Planctomycetia</taxon>
        <taxon>Gemmatales</taxon>
        <taxon>Gemmataceae</taxon>
        <taxon>Gemmata</taxon>
    </lineage>
</organism>
<feature type="transmembrane region" description="Helical" evidence="1">
    <location>
        <begin position="50"/>
        <end position="69"/>
    </location>
</feature>
<protein>
    <submittedName>
        <fullName evidence="2">Uncharacterized protein</fullName>
    </submittedName>
</protein>
<gene>
    <name evidence="2" type="ORF">C1280_30495</name>
</gene>